<feature type="compositionally biased region" description="Basic residues" evidence="1">
    <location>
        <begin position="110"/>
        <end position="119"/>
    </location>
</feature>
<keyword evidence="3" id="KW-1185">Reference proteome</keyword>
<dbReference type="Proteomes" id="UP001362999">
    <property type="component" value="Unassembled WGS sequence"/>
</dbReference>
<gene>
    <name evidence="2" type="ORF">R3P38DRAFT_3213787</name>
</gene>
<proteinExistence type="predicted"/>
<feature type="region of interest" description="Disordered" evidence="1">
    <location>
        <begin position="100"/>
        <end position="173"/>
    </location>
</feature>
<evidence type="ECO:0008006" key="4">
    <source>
        <dbReference type="Google" id="ProtNLM"/>
    </source>
</evidence>
<comment type="caution">
    <text evidence="2">The sequence shown here is derived from an EMBL/GenBank/DDBJ whole genome shotgun (WGS) entry which is preliminary data.</text>
</comment>
<name>A0AAW0ADG2_9AGAR</name>
<accession>A0AAW0ADG2</accession>
<evidence type="ECO:0000313" key="2">
    <source>
        <dbReference type="EMBL" id="KAK7006986.1"/>
    </source>
</evidence>
<organism evidence="2 3">
    <name type="scientific">Favolaschia claudopus</name>
    <dbReference type="NCBI Taxonomy" id="2862362"/>
    <lineage>
        <taxon>Eukaryota</taxon>
        <taxon>Fungi</taxon>
        <taxon>Dikarya</taxon>
        <taxon>Basidiomycota</taxon>
        <taxon>Agaricomycotina</taxon>
        <taxon>Agaricomycetes</taxon>
        <taxon>Agaricomycetidae</taxon>
        <taxon>Agaricales</taxon>
        <taxon>Marasmiineae</taxon>
        <taxon>Mycenaceae</taxon>
        <taxon>Favolaschia</taxon>
    </lineage>
</organism>
<reference evidence="2 3" key="1">
    <citation type="journal article" date="2024" name="J Genomics">
        <title>Draft genome sequencing and assembly of Favolaschia claudopus CIRM-BRFM 2984 isolated from oak limbs.</title>
        <authorList>
            <person name="Navarro D."/>
            <person name="Drula E."/>
            <person name="Chaduli D."/>
            <person name="Cazenave R."/>
            <person name="Ahrendt S."/>
            <person name="Wang J."/>
            <person name="Lipzen A."/>
            <person name="Daum C."/>
            <person name="Barry K."/>
            <person name="Grigoriev I.V."/>
            <person name="Favel A."/>
            <person name="Rosso M.N."/>
            <person name="Martin F."/>
        </authorList>
    </citation>
    <scope>NUCLEOTIDE SEQUENCE [LARGE SCALE GENOMIC DNA]</scope>
    <source>
        <strain evidence="2 3">CIRM-BRFM 2984</strain>
    </source>
</reference>
<sequence length="229" mass="25022">MDHEEETIDDIASILTYGAQVLFEPNVGARDVAYSDADIDKLIWNTEQEAQPSRQSDGEALSFPFAKVWATERGSLEGLTEEHVDSWADTLQKLTDQRVNLKVTTPSGRGARRAAKSKKTYQLPGSSPVQISAPASADDSGSAYGDSSDSGEGSPVLVSPRRHGTQNGQHPDSETLAHLRENVLLSHAPLEERVATLNNIDHLLHERGHLYHVVGQPLLVIPPETIYNQ</sequence>
<evidence type="ECO:0000256" key="1">
    <source>
        <dbReference type="SAM" id="MobiDB-lite"/>
    </source>
</evidence>
<feature type="compositionally biased region" description="Low complexity" evidence="1">
    <location>
        <begin position="132"/>
        <end position="154"/>
    </location>
</feature>
<protein>
    <recommendedName>
        <fullName evidence="4">Phosphoprotein</fullName>
    </recommendedName>
</protein>
<dbReference type="AlphaFoldDB" id="A0AAW0ADG2"/>
<evidence type="ECO:0000313" key="3">
    <source>
        <dbReference type="Proteomes" id="UP001362999"/>
    </source>
</evidence>
<dbReference type="EMBL" id="JAWWNJ010000074">
    <property type="protein sequence ID" value="KAK7006986.1"/>
    <property type="molecule type" value="Genomic_DNA"/>
</dbReference>